<evidence type="ECO:0000313" key="2">
    <source>
        <dbReference type="EMBL" id="CAH1436251.1"/>
    </source>
</evidence>
<dbReference type="Proteomes" id="UP001157418">
    <property type="component" value="Unassembled WGS sequence"/>
</dbReference>
<reference evidence="2 3" key="1">
    <citation type="submission" date="2022-01" db="EMBL/GenBank/DDBJ databases">
        <authorList>
            <person name="Xiong W."/>
            <person name="Schranz E."/>
        </authorList>
    </citation>
    <scope>NUCLEOTIDE SEQUENCE [LARGE SCALE GENOMIC DNA]</scope>
</reference>
<dbReference type="InterPro" id="IPR029480">
    <property type="entry name" value="Transpos_assoc"/>
</dbReference>
<evidence type="ECO:0000313" key="3">
    <source>
        <dbReference type="Proteomes" id="UP001157418"/>
    </source>
</evidence>
<dbReference type="AlphaFoldDB" id="A0AAU9NEK8"/>
<accession>A0AAU9NEK8</accession>
<gene>
    <name evidence="2" type="ORF">LVIROSA_LOCUS22635</name>
</gene>
<name>A0AAU9NEK8_9ASTR</name>
<dbReference type="EMBL" id="CAKMRJ010004445">
    <property type="protein sequence ID" value="CAH1436251.1"/>
    <property type="molecule type" value="Genomic_DNA"/>
</dbReference>
<dbReference type="Pfam" id="PF13963">
    <property type="entry name" value="Transpos_assoc"/>
    <property type="match status" value="1"/>
</dbReference>
<proteinExistence type="predicted"/>
<keyword evidence="3" id="KW-1185">Reference proteome</keyword>
<feature type="domain" description="Transposase-associated" evidence="1">
    <location>
        <begin position="9"/>
        <end position="86"/>
    </location>
</feature>
<evidence type="ECO:0000259" key="1">
    <source>
        <dbReference type="Pfam" id="PF13963"/>
    </source>
</evidence>
<organism evidence="2 3">
    <name type="scientific">Lactuca virosa</name>
    <dbReference type="NCBI Taxonomy" id="75947"/>
    <lineage>
        <taxon>Eukaryota</taxon>
        <taxon>Viridiplantae</taxon>
        <taxon>Streptophyta</taxon>
        <taxon>Embryophyta</taxon>
        <taxon>Tracheophyta</taxon>
        <taxon>Spermatophyta</taxon>
        <taxon>Magnoliopsida</taxon>
        <taxon>eudicotyledons</taxon>
        <taxon>Gunneridae</taxon>
        <taxon>Pentapetalae</taxon>
        <taxon>asterids</taxon>
        <taxon>campanulids</taxon>
        <taxon>Asterales</taxon>
        <taxon>Asteraceae</taxon>
        <taxon>Cichorioideae</taxon>
        <taxon>Cichorieae</taxon>
        <taxon>Lactucinae</taxon>
        <taxon>Lactuca</taxon>
    </lineage>
</organism>
<protein>
    <recommendedName>
        <fullName evidence="1">Transposase-associated domain-containing protein</fullName>
    </recommendedName>
</protein>
<comment type="caution">
    <text evidence="2">The sequence shown here is derived from an EMBL/GenBank/DDBJ whole genome shotgun (WGS) entry which is preliminary data.</text>
</comment>
<sequence length="237" mass="27591">MYTKRLTRNGAFNTEFRHYVNHFLDFAYAKATNIQHSIVEGVEVFEIRCPCKKCKNRYYKTRNLVELHLCQNGFMEDYMFWYAHGELYPTQEIGECSSSETGQDNNEGVGDYHRYEQMIIENMHQPEAPYYQQAPYCQQAQQNPNQSAQTFYKMLNQESYNKALSQKYGDDPTQHNVNDPELWTQTQLLRNGGKQKGPIYGAGYSDLHFLMTGAYSYESTSASADFAKSQQEILLFT</sequence>